<dbReference type="Pfam" id="PF18922">
    <property type="entry name" value="DUF5672"/>
    <property type="match status" value="1"/>
</dbReference>
<keyword evidence="2" id="KW-1133">Transmembrane helix</keyword>
<evidence type="ECO:0000256" key="1">
    <source>
        <dbReference type="SAM" id="MobiDB-lite"/>
    </source>
</evidence>
<protein>
    <submittedName>
        <fullName evidence="4">Putative formate dehydrogenase protein</fullName>
    </submittedName>
</protein>
<feature type="domain" description="DUF5672" evidence="3">
    <location>
        <begin position="153"/>
        <end position="282"/>
    </location>
</feature>
<dbReference type="InterPro" id="IPR043729">
    <property type="entry name" value="DUF5672"/>
</dbReference>
<feature type="region of interest" description="Disordered" evidence="1">
    <location>
        <begin position="256"/>
        <end position="369"/>
    </location>
</feature>
<dbReference type="PANTHER" id="PTHR31534">
    <property type="entry name" value="ATAXIN 7, ISOFORM A"/>
    <property type="match status" value="1"/>
</dbReference>
<dbReference type="AlphaFoldDB" id="M7TQK3"/>
<reference evidence="5" key="1">
    <citation type="journal article" date="2013" name="Genome Announc.">
        <title>Draft genome sequence of Botrytis cinerea BcDW1, inoculum for noble rot of grape berries.</title>
        <authorList>
            <person name="Blanco-Ulate B."/>
            <person name="Allen G."/>
            <person name="Powell A.L."/>
            <person name="Cantu D."/>
        </authorList>
    </citation>
    <scope>NUCLEOTIDE SEQUENCE [LARGE SCALE GENOMIC DNA]</scope>
    <source>
        <strain evidence="5">BcDW1</strain>
    </source>
</reference>
<organism evidence="4 5">
    <name type="scientific">Botryotinia fuckeliana (strain BcDW1)</name>
    <name type="common">Noble rot fungus</name>
    <name type="synonym">Botrytis cinerea</name>
    <dbReference type="NCBI Taxonomy" id="1290391"/>
    <lineage>
        <taxon>Eukaryota</taxon>
        <taxon>Fungi</taxon>
        <taxon>Dikarya</taxon>
        <taxon>Ascomycota</taxon>
        <taxon>Pezizomycotina</taxon>
        <taxon>Leotiomycetes</taxon>
        <taxon>Helotiales</taxon>
        <taxon>Sclerotiniaceae</taxon>
        <taxon>Botrytis</taxon>
    </lineage>
</organism>
<accession>M7TQK3</accession>
<evidence type="ECO:0000256" key="2">
    <source>
        <dbReference type="SAM" id="Phobius"/>
    </source>
</evidence>
<dbReference type="PANTHER" id="PTHR31534:SF3">
    <property type="entry name" value="HPC2-RELATED DOMAIN-CONTAINING PROTEIN"/>
    <property type="match status" value="1"/>
</dbReference>
<proteinExistence type="predicted"/>
<dbReference type="EMBL" id="KB708005">
    <property type="protein sequence ID" value="EMR83409.1"/>
    <property type="molecule type" value="Genomic_DNA"/>
</dbReference>
<feature type="transmembrane region" description="Helical" evidence="2">
    <location>
        <begin position="20"/>
        <end position="37"/>
    </location>
</feature>
<dbReference type="OrthoDB" id="10025998at2759"/>
<sequence length="461" mass="53099">MMAVSQIMSVDIQQRRARNIGFGALILLIIIWTVKLSNPNHNAINIYSNHTKIFNSSKLAFSLPNLFSGEKANATTQATLVTDEFGDYFNGTIFNKVAVIIEDSYRPEVIPLVLHFGSVLGPTWPILIYTSIEDVAQFSTSAALSRYLKQGLIQIRNLPQTVLFTDLKARNKFMTDTWLWENLAPAEHILLFDSDSMLCSNAATSVDDFFAYDLIGTPVKDKGHRGGLSMRKRSIILRVLDNWDFADDMKRIEDEKKRKEEKQKKKEEEQKKKEEEQKKKEEAQKKKLEEEKKKKLDQEVKKKLEGQREKVHAENQESKKKEDKGNQGDKEAQANGNEKENGNGKQNSKREKKKEEEEEPEEELAEDRWYQEKLRKLQSDEANIGIDPEEDGAVNLPTEEVTRTFSVESIDYPHPLGLHRVHKWKEDQMDKLLDWCPEYRLCSVSHHGKEFPTFADGGVGW</sequence>
<feature type="compositionally biased region" description="Acidic residues" evidence="1">
    <location>
        <begin position="356"/>
        <end position="365"/>
    </location>
</feature>
<evidence type="ECO:0000313" key="4">
    <source>
        <dbReference type="EMBL" id="EMR83409.1"/>
    </source>
</evidence>
<feature type="compositionally biased region" description="Basic and acidic residues" evidence="1">
    <location>
        <begin position="256"/>
        <end position="342"/>
    </location>
</feature>
<name>M7TQK3_BOTF1</name>
<keyword evidence="2" id="KW-0812">Transmembrane</keyword>
<dbReference type="InterPro" id="IPR053109">
    <property type="entry name" value="Ser/Thr-Kinase-Related"/>
</dbReference>
<dbReference type="Proteomes" id="UP000012045">
    <property type="component" value="Unassembled WGS sequence"/>
</dbReference>
<dbReference type="HOGENOM" id="CLU_048589_1_0_1"/>
<evidence type="ECO:0000313" key="5">
    <source>
        <dbReference type="Proteomes" id="UP000012045"/>
    </source>
</evidence>
<gene>
    <name evidence="4" type="ORF">BcDW1_7953</name>
</gene>
<dbReference type="STRING" id="1290391.M7TQK3"/>
<keyword evidence="2" id="KW-0472">Membrane</keyword>
<evidence type="ECO:0000259" key="3">
    <source>
        <dbReference type="Pfam" id="PF18922"/>
    </source>
</evidence>